<keyword evidence="1" id="KW-0175">Coiled coil</keyword>
<dbReference type="AlphaFoldDB" id="A0AA86P9L2"/>
<evidence type="ECO:0000313" key="2">
    <source>
        <dbReference type="EMBL" id="CAI9914291.1"/>
    </source>
</evidence>
<evidence type="ECO:0000256" key="1">
    <source>
        <dbReference type="SAM" id="Coils"/>
    </source>
</evidence>
<protein>
    <submittedName>
        <fullName evidence="3">Uncharacterized protein</fullName>
    </submittedName>
</protein>
<evidence type="ECO:0000313" key="3">
    <source>
        <dbReference type="EMBL" id="CAI9934681.1"/>
    </source>
</evidence>
<dbReference type="EMBL" id="CATOUU010000582">
    <property type="protein sequence ID" value="CAI9934681.1"/>
    <property type="molecule type" value="Genomic_DNA"/>
</dbReference>
<reference evidence="4 6" key="2">
    <citation type="submission" date="2024-07" db="EMBL/GenBank/DDBJ databases">
        <authorList>
            <person name="Akdeniz Z."/>
        </authorList>
    </citation>
    <scope>NUCLEOTIDE SEQUENCE [LARGE SCALE GENOMIC DNA]</scope>
</reference>
<proteinExistence type="predicted"/>
<name>A0AA86P9L2_9EUKA</name>
<dbReference type="EMBL" id="CAXDID020000413">
    <property type="protein sequence ID" value="CAL6088965.1"/>
    <property type="molecule type" value="Genomic_DNA"/>
</dbReference>
<dbReference type="EMBL" id="CAXDID020000421">
    <property type="protein sequence ID" value="CAL6089674.1"/>
    <property type="molecule type" value="Genomic_DNA"/>
</dbReference>
<evidence type="ECO:0000313" key="4">
    <source>
        <dbReference type="EMBL" id="CAL6088965.1"/>
    </source>
</evidence>
<comment type="caution">
    <text evidence="3">The sequence shown here is derived from an EMBL/GenBank/DDBJ whole genome shotgun (WGS) entry which is preliminary data.</text>
</comment>
<gene>
    <name evidence="2" type="ORF">HINF_LOCUS1936</name>
    <name evidence="3" type="ORF">HINF_LOCUS22326</name>
    <name evidence="4" type="ORF">HINF_LOCUS64450</name>
    <name evidence="5" type="ORF">HINF_LOCUS64944</name>
</gene>
<reference evidence="3" key="1">
    <citation type="submission" date="2023-06" db="EMBL/GenBank/DDBJ databases">
        <authorList>
            <person name="Kurt Z."/>
        </authorList>
    </citation>
    <scope>NUCLEOTIDE SEQUENCE</scope>
</reference>
<evidence type="ECO:0000313" key="5">
    <source>
        <dbReference type="EMBL" id="CAL6089674.1"/>
    </source>
</evidence>
<organism evidence="3">
    <name type="scientific">Hexamita inflata</name>
    <dbReference type="NCBI Taxonomy" id="28002"/>
    <lineage>
        <taxon>Eukaryota</taxon>
        <taxon>Metamonada</taxon>
        <taxon>Diplomonadida</taxon>
        <taxon>Hexamitidae</taxon>
        <taxon>Hexamitinae</taxon>
        <taxon>Hexamita</taxon>
    </lineage>
</organism>
<feature type="coiled-coil region" evidence="1">
    <location>
        <begin position="33"/>
        <end position="60"/>
    </location>
</feature>
<evidence type="ECO:0000313" key="6">
    <source>
        <dbReference type="Proteomes" id="UP001642409"/>
    </source>
</evidence>
<keyword evidence="6" id="KW-1185">Reference proteome</keyword>
<sequence length="593" mass="69134">MNFDEDNFVENQQKEDALFGALLDSVDLIDDIYGQYQNKISELDQQLLQLEKSIQVCEKMSLVKNQTIQKIDESLQRIQHSSQISQHLAKYQSQYELNSEMKAALSNPLNDKFDVHFDELMVVINEPNFPTLYQKYINSTEDRGAEFLLLTKAQKIIFDYFSAQLCESLDLKHLAKYSKQILFAKMLGHKINNNLYNNVQNIYNENLQTKVRQFQDYIDELNKANFIYAYPVNVIEMKKDVTEFNLFMPLFQPGTKRYQYDSGCVQLAQSKYFTDSYFGMQFDQYKLTEIYMNSVLFNHTHNDRDKFTDFVATPVSLKISNLFQQKSCRISKQFFEQRYYPEHLLAFVIRKVGEFVTEQKTDYQNVFTMKLKVKFDPVYDGLKLTCLKLIEQFDFVGCCNFYAFTKQLMEEITDVELLRIIQTSQMHVGYKLLLLYKHIFANCSPSYAKEVDQQISHFALQLNEPPQPELSSSDFSLLHAFRDCTDQIAKTLLPTSIALSFRASHFLLTLKQLQNTSLSNLYQQSVRQFQVFVNETAPKLFGITEINGLQLMYSFTVNCFGILNKILGDVADLDVYFQEMSGMGLEHVLAVLK</sequence>
<dbReference type="Proteomes" id="UP001642409">
    <property type="component" value="Unassembled WGS sequence"/>
</dbReference>
<dbReference type="EMBL" id="CATOUU010000047">
    <property type="protein sequence ID" value="CAI9914291.1"/>
    <property type="molecule type" value="Genomic_DNA"/>
</dbReference>
<accession>A0AA86P9L2</accession>